<gene>
    <name evidence="1" type="ORF">NDI37_26820</name>
</gene>
<evidence type="ECO:0000313" key="1">
    <source>
        <dbReference type="EMBL" id="MEP0868054.1"/>
    </source>
</evidence>
<dbReference type="RefSeq" id="WP_190423944.1">
    <property type="nucleotide sequence ID" value="NZ_JAMPKK010000107.1"/>
</dbReference>
<proteinExistence type="predicted"/>
<accession>A0ABV0JX65</accession>
<sequence length="57" mass="6726">MKDDNFTLPMALLTVFLGWQLFSTYTQAQKLNQTLGICQQREQRTNEMIDKLRGFNQ</sequence>
<name>A0ABV0JX65_9CYAN</name>
<comment type="caution">
    <text evidence="1">The sequence shown here is derived from an EMBL/GenBank/DDBJ whole genome shotgun (WGS) entry which is preliminary data.</text>
</comment>
<evidence type="ECO:0000313" key="2">
    <source>
        <dbReference type="Proteomes" id="UP001442494"/>
    </source>
</evidence>
<reference evidence="1 2" key="1">
    <citation type="submission" date="2022-04" db="EMBL/GenBank/DDBJ databases">
        <title>Positive selection, recombination, and allopatry shape intraspecific diversity of widespread and dominant cyanobacteria.</title>
        <authorList>
            <person name="Wei J."/>
            <person name="Shu W."/>
            <person name="Hu C."/>
        </authorList>
    </citation>
    <scope>NUCLEOTIDE SEQUENCE [LARGE SCALE GENOMIC DNA]</scope>
    <source>
        <strain evidence="1 2">GB2-A5</strain>
    </source>
</reference>
<protein>
    <recommendedName>
        <fullName evidence="3">Phage protein</fullName>
    </recommendedName>
</protein>
<organism evidence="1 2">
    <name type="scientific">Funiculus sociatus GB2-A5</name>
    <dbReference type="NCBI Taxonomy" id="2933946"/>
    <lineage>
        <taxon>Bacteria</taxon>
        <taxon>Bacillati</taxon>
        <taxon>Cyanobacteriota</taxon>
        <taxon>Cyanophyceae</taxon>
        <taxon>Coleofasciculales</taxon>
        <taxon>Coleofasciculaceae</taxon>
        <taxon>Funiculus</taxon>
    </lineage>
</organism>
<keyword evidence="2" id="KW-1185">Reference proteome</keyword>
<dbReference type="Proteomes" id="UP001442494">
    <property type="component" value="Unassembled WGS sequence"/>
</dbReference>
<dbReference type="EMBL" id="JAMPKK010000107">
    <property type="protein sequence ID" value="MEP0868054.1"/>
    <property type="molecule type" value="Genomic_DNA"/>
</dbReference>
<evidence type="ECO:0008006" key="3">
    <source>
        <dbReference type="Google" id="ProtNLM"/>
    </source>
</evidence>